<dbReference type="InterPro" id="IPR024194">
    <property type="entry name" value="Ac/AlaTfrase_AlgI/DltB"/>
</dbReference>
<evidence type="ECO:0000256" key="6">
    <source>
        <dbReference type="ARBA" id="ARBA00022692"/>
    </source>
</evidence>
<feature type="transmembrane region" description="Helical" evidence="12">
    <location>
        <begin position="301"/>
        <end position="319"/>
    </location>
</feature>
<feature type="transmembrane region" description="Helical" evidence="12">
    <location>
        <begin position="414"/>
        <end position="440"/>
    </location>
</feature>
<dbReference type="InterPro" id="IPR051085">
    <property type="entry name" value="MB_O-acyltransferase"/>
</dbReference>
<feature type="transmembrane region" description="Helical" evidence="12">
    <location>
        <begin position="7"/>
        <end position="26"/>
    </location>
</feature>
<dbReference type="EMBL" id="BMID01000001">
    <property type="protein sequence ID" value="GGA00185.1"/>
    <property type="molecule type" value="Genomic_DNA"/>
</dbReference>
<evidence type="ECO:0000256" key="12">
    <source>
        <dbReference type="SAM" id="Phobius"/>
    </source>
</evidence>
<feature type="transmembrane region" description="Helical" evidence="12">
    <location>
        <begin position="376"/>
        <end position="394"/>
    </location>
</feature>
<keyword evidence="6 12" id="KW-0812">Transmembrane</keyword>
<keyword evidence="14" id="KW-1185">Reference proteome</keyword>
<keyword evidence="11" id="KW-0808">Transferase</keyword>
<dbReference type="PIRSF" id="PIRSF500217">
    <property type="entry name" value="AlgI"/>
    <property type="match status" value="1"/>
</dbReference>
<evidence type="ECO:0000256" key="7">
    <source>
        <dbReference type="ARBA" id="ARBA00022841"/>
    </source>
</evidence>
<keyword evidence="5 11" id="KW-1003">Cell membrane</keyword>
<organism evidence="13 14">
    <name type="scientific">Blastomonas marina</name>
    <dbReference type="NCBI Taxonomy" id="1867408"/>
    <lineage>
        <taxon>Bacteria</taxon>
        <taxon>Pseudomonadati</taxon>
        <taxon>Pseudomonadota</taxon>
        <taxon>Alphaproteobacteria</taxon>
        <taxon>Sphingomonadales</taxon>
        <taxon>Sphingomonadaceae</taxon>
        <taxon>Blastomonas</taxon>
    </lineage>
</organism>
<dbReference type="PANTHER" id="PTHR13285:SF18">
    <property type="entry name" value="PROTEIN-CYSTEINE N-PALMITOYLTRANSFERASE RASP"/>
    <property type="match status" value="1"/>
</dbReference>
<comment type="pathway">
    <text evidence="2">Glycan biosynthesis; alginate biosynthesis.</text>
</comment>
<evidence type="ECO:0000313" key="14">
    <source>
        <dbReference type="Proteomes" id="UP000603317"/>
    </source>
</evidence>
<evidence type="ECO:0000256" key="1">
    <source>
        <dbReference type="ARBA" id="ARBA00004651"/>
    </source>
</evidence>
<gene>
    <name evidence="13" type="ORF">GCM10010923_05920</name>
</gene>
<evidence type="ECO:0000256" key="10">
    <source>
        <dbReference type="ARBA" id="ARBA00031030"/>
    </source>
</evidence>
<proteinExistence type="inferred from homology"/>
<evidence type="ECO:0000256" key="4">
    <source>
        <dbReference type="ARBA" id="ARBA00016084"/>
    </source>
</evidence>
<dbReference type="PIRSF" id="PIRSF016636">
    <property type="entry name" value="AlgI_DltB"/>
    <property type="match status" value="1"/>
</dbReference>
<feature type="transmembrane region" description="Helical" evidence="12">
    <location>
        <begin position="76"/>
        <end position="96"/>
    </location>
</feature>
<feature type="transmembrane region" description="Helical" evidence="12">
    <location>
        <begin position="325"/>
        <end position="342"/>
    </location>
</feature>
<keyword evidence="9 11" id="KW-0472">Membrane</keyword>
<name>A0ABQ1F6N3_9SPHN</name>
<evidence type="ECO:0000256" key="8">
    <source>
        <dbReference type="ARBA" id="ARBA00022989"/>
    </source>
</evidence>
<dbReference type="PANTHER" id="PTHR13285">
    <property type="entry name" value="ACYLTRANSFERASE"/>
    <property type="match status" value="1"/>
</dbReference>
<dbReference type="InterPro" id="IPR028362">
    <property type="entry name" value="AlgI"/>
</dbReference>
<feature type="transmembrane region" description="Helical" evidence="12">
    <location>
        <begin position="461"/>
        <end position="483"/>
    </location>
</feature>
<evidence type="ECO:0000256" key="11">
    <source>
        <dbReference type="PIRNR" id="PIRNR016636"/>
    </source>
</evidence>
<keyword evidence="7" id="KW-0016">Alginate biosynthesis</keyword>
<accession>A0ABQ1F6N3</accession>
<evidence type="ECO:0000256" key="5">
    <source>
        <dbReference type="ARBA" id="ARBA00022475"/>
    </source>
</evidence>
<evidence type="ECO:0000256" key="3">
    <source>
        <dbReference type="ARBA" id="ARBA00010323"/>
    </source>
</evidence>
<comment type="caution">
    <text evidence="13">The sequence shown here is derived from an EMBL/GenBank/DDBJ whole genome shotgun (WGS) entry which is preliminary data.</text>
</comment>
<dbReference type="RefSeq" id="WP_188641283.1">
    <property type="nucleotide sequence ID" value="NZ_BMID01000001.1"/>
</dbReference>
<dbReference type="InterPro" id="IPR004299">
    <property type="entry name" value="MBOAT_fam"/>
</dbReference>
<dbReference type="Proteomes" id="UP000603317">
    <property type="component" value="Unassembled WGS sequence"/>
</dbReference>
<protein>
    <recommendedName>
        <fullName evidence="4">Probable alginate O-acetylase AlgI</fullName>
    </recommendedName>
    <alternativeName>
        <fullName evidence="10">Alginate biosynthesis protein AlgI</fullName>
    </alternativeName>
</protein>
<evidence type="ECO:0000313" key="13">
    <source>
        <dbReference type="EMBL" id="GGA00185.1"/>
    </source>
</evidence>
<keyword evidence="8 12" id="KW-1133">Transmembrane helix</keyword>
<sequence length="485" mass="54398">MIFHSLDYLLFLPLVAVLFFCVPHRWRWVLLLVASNIFYASWRIEFLALLWFTTLVDFHAAKAMMHTEKGSARRRLLLAISMVCNLGPLAFFKYSALLAGTTLYDLRIGNFTMADVILPLGISFYTFQTLGYSIDVYRGKREAEDHLGIFGVYVMYFPQLLAGPIERPYKLLPQLRERQVFELRRAAIGCAMILVGYFKKLVIADRLGLLVPPILAAPEGHTSLTVTLATLGALYRYYADLSGYADIAIGSSLIMGIALSRNFNRPFAAVSIAEFWQRWHITVTRWFTDYVYIPIARSTRIWSRFVATVLTTLLVALWHGAASTWIAAGLVGGLLMIGEGAIRRQRGGLARTSRALERIGVGARGARFLGRSANRLVLWFFLLFLGSIVNAPGWEQTRTIWGKMADLPGDALSLSAGFGALHLSALFLFAIAALEIYQWLDSRRPVFDRLEAAGAIVAWPFWWGLAAIILVFGVFTGSGFLYFDF</sequence>
<feature type="transmembrane region" description="Helical" evidence="12">
    <location>
        <begin position="116"/>
        <end position="134"/>
    </location>
</feature>
<comment type="similarity">
    <text evidence="3 11">Belongs to the membrane-bound acyltransferase family.</text>
</comment>
<comment type="subcellular location">
    <subcellularLocation>
        <location evidence="1">Cell membrane</location>
        <topology evidence="1">Multi-pass membrane protein</topology>
    </subcellularLocation>
</comment>
<reference evidence="14" key="1">
    <citation type="journal article" date="2019" name="Int. J. Syst. Evol. Microbiol.">
        <title>The Global Catalogue of Microorganisms (GCM) 10K type strain sequencing project: providing services to taxonomists for standard genome sequencing and annotation.</title>
        <authorList>
            <consortium name="The Broad Institute Genomics Platform"/>
            <consortium name="The Broad Institute Genome Sequencing Center for Infectious Disease"/>
            <person name="Wu L."/>
            <person name="Ma J."/>
        </authorList>
    </citation>
    <scope>NUCLEOTIDE SEQUENCE [LARGE SCALE GENOMIC DNA]</scope>
    <source>
        <strain evidence="14">CGMCC 1.15297</strain>
    </source>
</reference>
<evidence type="ECO:0000256" key="2">
    <source>
        <dbReference type="ARBA" id="ARBA00005182"/>
    </source>
</evidence>
<keyword evidence="11" id="KW-0012">Acyltransferase</keyword>
<evidence type="ECO:0000256" key="9">
    <source>
        <dbReference type="ARBA" id="ARBA00023136"/>
    </source>
</evidence>
<dbReference type="Pfam" id="PF03062">
    <property type="entry name" value="MBOAT"/>
    <property type="match status" value="1"/>
</dbReference>